<dbReference type="Proteomes" id="UP001152320">
    <property type="component" value="Chromosome 1"/>
</dbReference>
<sequence>MPDISFSVEGIIKQFKSINPSKASGPDLMPARLLKESAVECGDMFHHLFTQSYQCETLPTP</sequence>
<gene>
    <name evidence="1" type="ORF">HOLleu_00041</name>
</gene>
<protein>
    <submittedName>
        <fullName evidence="1">Uncharacterized protein</fullName>
    </submittedName>
</protein>
<evidence type="ECO:0000313" key="1">
    <source>
        <dbReference type="EMBL" id="KAJ8047922.1"/>
    </source>
</evidence>
<name>A0A9Q1HFK3_HOLLE</name>
<keyword evidence="2" id="KW-1185">Reference proteome</keyword>
<dbReference type="EMBL" id="JAIZAY010000001">
    <property type="protein sequence ID" value="KAJ8047922.1"/>
    <property type="molecule type" value="Genomic_DNA"/>
</dbReference>
<dbReference type="OrthoDB" id="10065625at2759"/>
<proteinExistence type="predicted"/>
<accession>A0A9Q1HFK3</accession>
<dbReference type="AlphaFoldDB" id="A0A9Q1HFK3"/>
<reference evidence="1" key="1">
    <citation type="submission" date="2021-10" db="EMBL/GenBank/DDBJ databases">
        <title>Tropical sea cucumber genome reveals ecological adaptation and Cuvierian tubules defense mechanism.</title>
        <authorList>
            <person name="Chen T."/>
        </authorList>
    </citation>
    <scope>NUCLEOTIDE SEQUENCE</scope>
    <source>
        <strain evidence="1">Nanhai2018</strain>
        <tissue evidence="1">Muscle</tissue>
    </source>
</reference>
<evidence type="ECO:0000313" key="2">
    <source>
        <dbReference type="Proteomes" id="UP001152320"/>
    </source>
</evidence>
<comment type="caution">
    <text evidence="1">The sequence shown here is derived from an EMBL/GenBank/DDBJ whole genome shotgun (WGS) entry which is preliminary data.</text>
</comment>
<organism evidence="1 2">
    <name type="scientific">Holothuria leucospilota</name>
    <name type="common">Black long sea cucumber</name>
    <name type="synonym">Mertensiothuria leucospilota</name>
    <dbReference type="NCBI Taxonomy" id="206669"/>
    <lineage>
        <taxon>Eukaryota</taxon>
        <taxon>Metazoa</taxon>
        <taxon>Echinodermata</taxon>
        <taxon>Eleutherozoa</taxon>
        <taxon>Echinozoa</taxon>
        <taxon>Holothuroidea</taxon>
        <taxon>Aspidochirotacea</taxon>
        <taxon>Aspidochirotida</taxon>
        <taxon>Holothuriidae</taxon>
        <taxon>Holothuria</taxon>
    </lineage>
</organism>